<dbReference type="Proteomes" id="UP001501221">
    <property type="component" value="Unassembled WGS sequence"/>
</dbReference>
<dbReference type="Pfam" id="PF05494">
    <property type="entry name" value="MlaC"/>
    <property type="match status" value="1"/>
</dbReference>
<comment type="caution">
    <text evidence="1">The sequence shown here is derived from an EMBL/GenBank/DDBJ whole genome shotgun (WGS) entry which is preliminary data.</text>
</comment>
<evidence type="ECO:0000313" key="2">
    <source>
        <dbReference type="Proteomes" id="UP001501221"/>
    </source>
</evidence>
<accession>A0ABN0STE1</accession>
<dbReference type="InterPro" id="IPR008869">
    <property type="entry name" value="MlaC/ttg2D"/>
</dbReference>
<reference evidence="1 2" key="1">
    <citation type="journal article" date="2019" name="Int. J. Syst. Evol. Microbiol.">
        <title>The Global Catalogue of Microorganisms (GCM) 10K type strain sequencing project: providing services to taxonomists for standard genome sequencing and annotation.</title>
        <authorList>
            <consortium name="The Broad Institute Genomics Platform"/>
            <consortium name="The Broad Institute Genome Sequencing Center for Infectious Disease"/>
            <person name="Wu L."/>
            <person name="Ma J."/>
        </authorList>
    </citation>
    <scope>NUCLEOTIDE SEQUENCE [LARGE SCALE GENOMIC DNA]</scope>
    <source>
        <strain evidence="1 2">JCM 16211</strain>
    </source>
</reference>
<dbReference type="PANTHER" id="PTHR36573">
    <property type="entry name" value="INTERMEMBRANE PHOSPHOLIPID TRANSPORT SYSTEM BINDING PROTEIN MLAC"/>
    <property type="match status" value="1"/>
</dbReference>
<evidence type="ECO:0008006" key="3">
    <source>
        <dbReference type="Google" id="ProtNLM"/>
    </source>
</evidence>
<dbReference type="PANTHER" id="PTHR36573:SF1">
    <property type="entry name" value="INTERMEMBRANE PHOSPHOLIPID TRANSPORT SYSTEM BINDING PROTEIN MLAC"/>
    <property type="match status" value="1"/>
</dbReference>
<proteinExistence type="predicted"/>
<name>A0ABN0STE1_9GAMM</name>
<gene>
    <name evidence="1" type="ORF">GCM10009123_01700</name>
</gene>
<keyword evidence="2" id="KW-1185">Reference proteome</keyword>
<dbReference type="EMBL" id="BAAAFM010000001">
    <property type="protein sequence ID" value="GAA0198109.1"/>
    <property type="molecule type" value="Genomic_DNA"/>
</dbReference>
<sequence length="202" mass="23381">MCLCVVIAPTSNADEKIATEFNNKLNKINVFLEENHKQALQEPNLLIGFVNQELLEVWSARNTIRAMLGTSRWKQLTDSEANVLIKTYENTIRRYLFEVLQQYQGQKASVESVRLNDKGNKGWLRVRLESPSFPTLNVDLKIYKEQEQWTVYDFSFQGISFVKMKRGFFRDTFDKNGVVGVVAELREKNKEFNQAMAVASDE</sequence>
<dbReference type="InterPro" id="IPR042245">
    <property type="entry name" value="Tgt2/MlaC_sf"/>
</dbReference>
<organism evidence="1 2">
    <name type="scientific">Kangiella japonica</name>
    <dbReference type="NCBI Taxonomy" id="647384"/>
    <lineage>
        <taxon>Bacteria</taxon>
        <taxon>Pseudomonadati</taxon>
        <taxon>Pseudomonadota</taxon>
        <taxon>Gammaproteobacteria</taxon>
        <taxon>Kangiellales</taxon>
        <taxon>Kangiellaceae</taxon>
        <taxon>Kangiella</taxon>
    </lineage>
</organism>
<dbReference type="Gene3D" id="3.10.450.710">
    <property type="entry name" value="Tgt2/MlaC"/>
    <property type="match status" value="1"/>
</dbReference>
<evidence type="ECO:0000313" key="1">
    <source>
        <dbReference type="EMBL" id="GAA0198109.1"/>
    </source>
</evidence>
<protein>
    <recommendedName>
        <fullName evidence="3">Phospholipid transport system substrate-binding protein</fullName>
    </recommendedName>
</protein>